<dbReference type="Proteomes" id="UP000594261">
    <property type="component" value="Chromosome 4"/>
</dbReference>
<proteinExistence type="predicted"/>
<sequence length="143" mass="17154">MEGGGYFHSCVYDGERKDGKRKWVVFWKREGMENVWVYILVPPLLQYLRVIDEINKPISFNSNVFYFPSRLGLKQYVVGSITFAVLELERTRFLGLLSFKSKTHQDEFCPEEALDRCWHPWMRDDLENGFSKWHARKDIFERH</sequence>
<dbReference type="Gramene" id="QL04p017628:mrna">
    <property type="protein sequence ID" value="QL04p017628:mrna"/>
    <property type="gene ID" value="QL04p017628"/>
</dbReference>
<dbReference type="AlphaFoldDB" id="A0A7N2LEE9"/>
<accession>A0A7N2LEE9</accession>
<evidence type="ECO:0000313" key="2">
    <source>
        <dbReference type="Proteomes" id="UP000594261"/>
    </source>
</evidence>
<dbReference type="InParanoid" id="A0A7N2LEE9"/>
<reference evidence="1" key="2">
    <citation type="submission" date="2021-01" db="UniProtKB">
        <authorList>
            <consortium name="EnsemblPlants"/>
        </authorList>
    </citation>
    <scope>IDENTIFICATION</scope>
</reference>
<evidence type="ECO:0000313" key="1">
    <source>
        <dbReference type="EnsemblPlants" id="QL04p017628:mrna"/>
    </source>
</evidence>
<name>A0A7N2LEE9_QUELO</name>
<organism evidence="1 2">
    <name type="scientific">Quercus lobata</name>
    <name type="common">Valley oak</name>
    <dbReference type="NCBI Taxonomy" id="97700"/>
    <lineage>
        <taxon>Eukaryota</taxon>
        <taxon>Viridiplantae</taxon>
        <taxon>Streptophyta</taxon>
        <taxon>Embryophyta</taxon>
        <taxon>Tracheophyta</taxon>
        <taxon>Spermatophyta</taxon>
        <taxon>Magnoliopsida</taxon>
        <taxon>eudicotyledons</taxon>
        <taxon>Gunneridae</taxon>
        <taxon>Pentapetalae</taxon>
        <taxon>rosids</taxon>
        <taxon>fabids</taxon>
        <taxon>Fagales</taxon>
        <taxon>Fagaceae</taxon>
        <taxon>Quercus</taxon>
    </lineage>
</organism>
<dbReference type="EMBL" id="LRBV02000004">
    <property type="status" value="NOT_ANNOTATED_CDS"/>
    <property type="molecule type" value="Genomic_DNA"/>
</dbReference>
<reference evidence="1 2" key="1">
    <citation type="journal article" date="2016" name="G3 (Bethesda)">
        <title>First Draft Assembly and Annotation of the Genome of a California Endemic Oak Quercus lobata Nee (Fagaceae).</title>
        <authorList>
            <person name="Sork V.L."/>
            <person name="Fitz-Gibbon S.T."/>
            <person name="Puiu D."/>
            <person name="Crepeau M."/>
            <person name="Gugger P.F."/>
            <person name="Sherman R."/>
            <person name="Stevens K."/>
            <person name="Langley C.H."/>
            <person name="Pellegrini M."/>
            <person name="Salzberg S.L."/>
        </authorList>
    </citation>
    <scope>NUCLEOTIDE SEQUENCE [LARGE SCALE GENOMIC DNA]</scope>
    <source>
        <strain evidence="1 2">cv. SW786</strain>
    </source>
</reference>
<dbReference type="EnsemblPlants" id="QL04p017628:mrna">
    <property type="protein sequence ID" value="QL04p017628:mrna"/>
    <property type="gene ID" value="QL04p017628"/>
</dbReference>
<keyword evidence="2" id="KW-1185">Reference proteome</keyword>
<protein>
    <submittedName>
        <fullName evidence="1">Uncharacterized protein</fullName>
    </submittedName>
</protein>